<dbReference type="Proteomes" id="UP001634393">
    <property type="component" value="Unassembled WGS sequence"/>
</dbReference>
<dbReference type="Pfam" id="PF02519">
    <property type="entry name" value="Auxin_inducible"/>
    <property type="match status" value="1"/>
</dbReference>
<sequence>MGQNNQENKIERQVPKGCLAIKVGNGNEQKRFVIPVFYLRHPLFLQLLKGAEEEYGFDQKGMITIPCHVDEFLFVQDMILKERRHLHNHHRHNLVGCFRI</sequence>
<reference evidence="2 3" key="1">
    <citation type="submission" date="2024-12" db="EMBL/GenBank/DDBJ databases">
        <title>The unique morphological basis and parallel evolutionary history of personate flowers in Penstemon.</title>
        <authorList>
            <person name="Depatie T.H."/>
            <person name="Wessinger C.A."/>
        </authorList>
    </citation>
    <scope>NUCLEOTIDE SEQUENCE [LARGE SCALE GENOMIC DNA]</scope>
    <source>
        <strain evidence="2">WTNN_2</strain>
        <tissue evidence="2">Leaf</tissue>
    </source>
</reference>
<proteinExistence type="inferred from homology"/>
<dbReference type="AlphaFoldDB" id="A0ABD3T7B5"/>
<accession>A0ABD3T7B5</accession>
<evidence type="ECO:0000313" key="2">
    <source>
        <dbReference type="EMBL" id="KAL3832824.1"/>
    </source>
</evidence>
<gene>
    <name evidence="2" type="ORF">ACJIZ3_007560</name>
</gene>
<keyword evidence="3" id="KW-1185">Reference proteome</keyword>
<dbReference type="InterPro" id="IPR003676">
    <property type="entry name" value="SAUR_fam"/>
</dbReference>
<dbReference type="PANTHER" id="PTHR31374">
    <property type="entry name" value="AUXIN-INDUCED PROTEIN-LIKE-RELATED"/>
    <property type="match status" value="1"/>
</dbReference>
<dbReference type="EMBL" id="JBJXBP010000004">
    <property type="protein sequence ID" value="KAL3832824.1"/>
    <property type="molecule type" value="Genomic_DNA"/>
</dbReference>
<name>A0ABD3T7B5_9LAMI</name>
<evidence type="ECO:0000313" key="3">
    <source>
        <dbReference type="Proteomes" id="UP001634393"/>
    </source>
</evidence>
<organism evidence="2 3">
    <name type="scientific">Penstemon smallii</name>
    <dbReference type="NCBI Taxonomy" id="265156"/>
    <lineage>
        <taxon>Eukaryota</taxon>
        <taxon>Viridiplantae</taxon>
        <taxon>Streptophyta</taxon>
        <taxon>Embryophyta</taxon>
        <taxon>Tracheophyta</taxon>
        <taxon>Spermatophyta</taxon>
        <taxon>Magnoliopsida</taxon>
        <taxon>eudicotyledons</taxon>
        <taxon>Gunneridae</taxon>
        <taxon>Pentapetalae</taxon>
        <taxon>asterids</taxon>
        <taxon>lamiids</taxon>
        <taxon>Lamiales</taxon>
        <taxon>Plantaginaceae</taxon>
        <taxon>Cheloneae</taxon>
        <taxon>Penstemon</taxon>
    </lineage>
</organism>
<evidence type="ECO:0000256" key="1">
    <source>
        <dbReference type="ARBA" id="ARBA00006974"/>
    </source>
</evidence>
<comment type="caution">
    <text evidence="2">The sequence shown here is derived from an EMBL/GenBank/DDBJ whole genome shotgun (WGS) entry which is preliminary data.</text>
</comment>
<dbReference type="PANTHER" id="PTHR31374:SF29">
    <property type="entry name" value="SAUR-LIKE AUXIN-RESPONSIVE PROTEIN FAMILY"/>
    <property type="match status" value="1"/>
</dbReference>
<protein>
    <submittedName>
        <fullName evidence="2">Uncharacterized protein</fullName>
    </submittedName>
</protein>
<comment type="similarity">
    <text evidence="1">Belongs to the ARG7 family.</text>
</comment>